<dbReference type="RefSeq" id="WP_271635690.1">
    <property type="nucleotide sequence ID" value="NZ_CP094970.1"/>
</dbReference>
<dbReference type="InterPro" id="IPR056411">
    <property type="entry name" value="CysS_C"/>
</dbReference>
<keyword evidence="1" id="KW-1133">Transmembrane helix</keyword>
<accession>A0AA46TKH7</accession>
<gene>
    <name evidence="4" type="ORF">L0C25_06770</name>
</gene>
<keyword evidence="1" id="KW-0472">Membrane</keyword>
<evidence type="ECO:0000256" key="1">
    <source>
        <dbReference type="SAM" id="Phobius"/>
    </source>
</evidence>
<protein>
    <submittedName>
        <fullName evidence="4">Uncharacterized protein</fullName>
    </submittedName>
</protein>
<dbReference type="EMBL" id="CP094970">
    <property type="protein sequence ID" value="UYM06770.1"/>
    <property type="molecule type" value="Genomic_DNA"/>
</dbReference>
<feature type="transmembrane region" description="Helical" evidence="1">
    <location>
        <begin position="65"/>
        <end position="87"/>
    </location>
</feature>
<dbReference type="AlphaFoldDB" id="A0AA46TKH7"/>
<evidence type="ECO:0000259" key="2">
    <source>
        <dbReference type="Pfam" id="PF23493"/>
    </source>
</evidence>
<dbReference type="Proteomes" id="UP001164390">
    <property type="component" value="Chromosome"/>
</dbReference>
<proteinExistence type="predicted"/>
<evidence type="ECO:0000259" key="3">
    <source>
        <dbReference type="Pfam" id="PF23494"/>
    </source>
</evidence>
<dbReference type="KEGG" id="sgrg:L0C25_06770"/>
<feature type="transmembrane region" description="Helical" evidence="1">
    <location>
        <begin position="20"/>
        <end position="44"/>
    </location>
</feature>
<dbReference type="Pfam" id="PF23494">
    <property type="entry name" value="bPH_10"/>
    <property type="match status" value="1"/>
</dbReference>
<feature type="domain" description="Cysteinyl-tRNA ligase anticodon binding" evidence="2">
    <location>
        <begin position="177"/>
        <end position="226"/>
    </location>
</feature>
<evidence type="ECO:0000313" key="4">
    <source>
        <dbReference type="EMBL" id="UYM06770.1"/>
    </source>
</evidence>
<keyword evidence="5" id="KW-1185">Reference proteome</keyword>
<dbReference type="InterPro" id="IPR057798">
    <property type="entry name" value="PH_YqeB"/>
</dbReference>
<reference evidence="4" key="1">
    <citation type="submission" date="2022-01" db="EMBL/GenBank/DDBJ databases">
        <title>Nocardioidaceae gen. sp. A5X3R13.</title>
        <authorList>
            <person name="Lopez Marin M.A."/>
            <person name="Uhlik O."/>
        </authorList>
    </citation>
    <scope>NUCLEOTIDE SEQUENCE</scope>
    <source>
        <strain evidence="4">A5X3R13</strain>
    </source>
</reference>
<feature type="domain" description="YqeB PH" evidence="3">
    <location>
        <begin position="10"/>
        <end position="159"/>
    </location>
</feature>
<sequence length="229" mass="25407">MTARNRHDETSVGCSVGSRVTLAVGAPVLAVLLAWVVPAAADWIHGRPRFAESSTVQRIAAAHDGTTQAIVLTAALMCGAALAAYAIRTALTIHVGHDTVTLSRGRRVESYPRDLIDAVFVEDGRLVLLDTRTRVLADARLTGHVDALPDAFRIHHYPWNDHDPYADELQRWIADGPEIGHADHEVFRARAQALASDDRATARRLRRELDGLGYIVRDEGNRQYWRRMH</sequence>
<name>A0AA46TKH7_9ACTN</name>
<keyword evidence="1" id="KW-0812">Transmembrane</keyword>
<evidence type="ECO:0000313" key="5">
    <source>
        <dbReference type="Proteomes" id="UP001164390"/>
    </source>
</evidence>
<organism evidence="4 5">
    <name type="scientific">Solicola gregarius</name>
    <dbReference type="NCBI Taxonomy" id="2908642"/>
    <lineage>
        <taxon>Bacteria</taxon>
        <taxon>Bacillati</taxon>
        <taxon>Actinomycetota</taxon>
        <taxon>Actinomycetes</taxon>
        <taxon>Propionibacteriales</taxon>
        <taxon>Nocardioidaceae</taxon>
        <taxon>Solicola</taxon>
    </lineage>
</organism>
<dbReference type="Pfam" id="PF23493">
    <property type="entry name" value="CysS_C"/>
    <property type="match status" value="1"/>
</dbReference>